<sequence length="150" mass="17000">MASLKLLDVITNSGAPFKVYLTFHSYGQVIIFPYAFSNKLCPDYMNLLGGATVMSKAIYQCSGRIYKVGISTDIMYYAAGTSTDWSHGVARIPYCYLIELGPKRHKFCLPEIEIYDYCQEVLAAIKALMEYIDEMSLKSNLHSEENYCKI</sequence>
<dbReference type="PROSITE" id="PS52035">
    <property type="entry name" value="PEPTIDASE_M14"/>
    <property type="match status" value="1"/>
</dbReference>
<evidence type="ECO:0000313" key="10">
    <source>
        <dbReference type="Proteomes" id="UP000299102"/>
    </source>
</evidence>
<evidence type="ECO:0000256" key="6">
    <source>
        <dbReference type="ARBA" id="ARBA00023049"/>
    </source>
</evidence>
<proteinExistence type="inferred from homology"/>
<feature type="domain" description="Peptidase M14" evidence="8">
    <location>
        <begin position="1"/>
        <end position="132"/>
    </location>
</feature>
<dbReference type="Pfam" id="PF00246">
    <property type="entry name" value="Peptidase_M14"/>
    <property type="match status" value="1"/>
</dbReference>
<evidence type="ECO:0000256" key="7">
    <source>
        <dbReference type="PROSITE-ProRule" id="PRU01379"/>
    </source>
</evidence>
<accession>A0A4C1WK09</accession>
<keyword evidence="6" id="KW-0482">Metalloprotease</keyword>
<evidence type="ECO:0000256" key="5">
    <source>
        <dbReference type="ARBA" id="ARBA00022833"/>
    </source>
</evidence>
<keyword evidence="5" id="KW-0862">Zinc</keyword>
<dbReference type="PANTHER" id="PTHR11705:SF143">
    <property type="entry name" value="SLL0236 PROTEIN"/>
    <property type="match status" value="1"/>
</dbReference>
<gene>
    <name evidence="9" type="ORF">EVAR_96681_1</name>
</gene>
<keyword evidence="9" id="KW-0121">Carboxypeptidase</keyword>
<dbReference type="Proteomes" id="UP000299102">
    <property type="component" value="Unassembled WGS sequence"/>
</dbReference>
<dbReference type="OrthoDB" id="3626597at2759"/>
<dbReference type="PANTHER" id="PTHR11705">
    <property type="entry name" value="PROTEASE FAMILY M14 CARBOXYPEPTIDASE A,B"/>
    <property type="match status" value="1"/>
</dbReference>
<dbReference type="GO" id="GO:0004181">
    <property type="term" value="F:metallocarboxypeptidase activity"/>
    <property type="evidence" value="ECO:0007669"/>
    <property type="project" value="InterPro"/>
</dbReference>
<dbReference type="GO" id="GO:0008270">
    <property type="term" value="F:zinc ion binding"/>
    <property type="evidence" value="ECO:0007669"/>
    <property type="project" value="InterPro"/>
</dbReference>
<name>A0A4C1WK09_EUMVA</name>
<evidence type="ECO:0000313" key="9">
    <source>
        <dbReference type="EMBL" id="GBP50445.1"/>
    </source>
</evidence>
<keyword evidence="10" id="KW-1185">Reference proteome</keyword>
<comment type="similarity">
    <text evidence="2 7">Belongs to the peptidase M14 family.</text>
</comment>
<feature type="active site" description="Proton donor/acceptor" evidence="7">
    <location>
        <position position="99"/>
    </location>
</feature>
<evidence type="ECO:0000256" key="1">
    <source>
        <dbReference type="ARBA" id="ARBA00001947"/>
    </source>
</evidence>
<comment type="cofactor">
    <cofactor evidence="1">
        <name>Zn(2+)</name>
        <dbReference type="ChEBI" id="CHEBI:29105"/>
    </cofactor>
</comment>
<evidence type="ECO:0000256" key="3">
    <source>
        <dbReference type="ARBA" id="ARBA00022670"/>
    </source>
</evidence>
<reference evidence="9 10" key="1">
    <citation type="journal article" date="2019" name="Commun. Biol.">
        <title>The bagworm genome reveals a unique fibroin gene that provides high tensile strength.</title>
        <authorList>
            <person name="Kono N."/>
            <person name="Nakamura H."/>
            <person name="Ohtoshi R."/>
            <person name="Tomita M."/>
            <person name="Numata K."/>
            <person name="Arakawa K."/>
        </authorList>
    </citation>
    <scope>NUCLEOTIDE SEQUENCE [LARGE SCALE GENOMIC DNA]</scope>
</reference>
<dbReference type="InterPro" id="IPR000834">
    <property type="entry name" value="Peptidase_M14"/>
</dbReference>
<evidence type="ECO:0000259" key="8">
    <source>
        <dbReference type="PROSITE" id="PS52035"/>
    </source>
</evidence>
<dbReference type="GO" id="GO:0005615">
    <property type="term" value="C:extracellular space"/>
    <property type="evidence" value="ECO:0007669"/>
    <property type="project" value="TreeGrafter"/>
</dbReference>
<protein>
    <submittedName>
        <fullName evidence="9">Carboxypeptidase B</fullName>
    </submittedName>
</protein>
<evidence type="ECO:0000256" key="4">
    <source>
        <dbReference type="ARBA" id="ARBA00022801"/>
    </source>
</evidence>
<dbReference type="EMBL" id="BGZK01000566">
    <property type="protein sequence ID" value="GBP50445.1"/>
    <property type="molecule type" value="Genomic_DNA"/>
</dbReference>
<comment type="caution">
    <text evidence="9">The sequence shown here is derived from an EMBL/GenBank/DDBJ whole genome shotgun (WGS) entry which is preliminary data.</text>
</comment>
<dbReference type="GO" id="GO:0006508">
    <property type="term" value="P:proteolysis"/>
    <property type="evidence" value="ECO:0007669"/>
    <property type="project" value="UniProtKB-KW"/>
</dbReference>
<evidence type="ECO:0000256" key="2">
    <source>
        <dbReference type="ARBA" id="ARBA00005988"/>
    </source>
</evidence>
<organism evidence="9 10">
    <name type="scientific">Eumeta variegata</name>
    <name type="common">Bagworm moth</name>
    <name type="synonym">Eumeta japonica</name>
    <dbReference type="NCBI Taxonomy" id="151549"/>
    <lineage>
        <taxon>Eukaryota</taxon>
        <taxon>Metazoa</taxon>
        <taxon>Ecdysozoa</taxon>
        <taxon>Arthropoda</taxon>
        <taxon>Hexapoda</taxon>
        <taxon>Insecta</taxon>
        <taxon>Pterygota</taxon>
        <taxon>Neoptera</taxon>
        <taxon>Endopterygota</taxon>
        <taxon>Lepidoptera</taxon>
        <taxon>Glossata</taxon>
        <taxon>Ditrysia</taxon>
        <taxon>Tineoidea</taxon>
        <taxon>Psychidae</taxon>
        <taxon>Oiketicinae</taxon>
        <taxon>Eumeta</taxon>
    </lineage>
</organism>
<dbReference type="SUPFAM" id="SSF53187">
    <property type="entry name" value="Zn-dependent exopeptidases"/>
    <property type="match status" value="1"/>
</dbReference>
<keyword evidence="4" id="KW-0378">Hydrolase</keyword>
<dbReference type="Gene3D" id="3.40.630.10">
    <property type="entry name" value="Zn peptidases"/>
    <property type="match status" value="1"/>
</dbReference>
<keyword evidence="3" id="KW-0645">Protease</keyword>
<dbReference type="AlphaFoldDB" id="A0A4C1WK09"/>